<accession>A0ABZ2UJX8</accession>
<gene>
    <name evidence="1" type="ORF">AABD74_08160</name>
</gene>
<protein>
    <submittedName>
        <fullName evidence="1">DUF4403 family protein</fullName>
    </submittedName>
</protein>
<reference evidence="1 2" key="1">
    <citation type="submission" date="2024-03" db="EMBL/GenBank/DDBJ databases">
        <title>Flavobacterium soyae.</title>
        <authorList>
            <person name="Zheng W."/>
        </authorList>
    </citation>
    <scope>NUCLEOTIDE SEQUENCE [LARGE SCALE GENOMIC DNA]</scope>
    <source>
        <strain evidence="1 2">55</strain>
    </source>
</reference>
<keyword evidence="2" id="KW-1185">Reference proteome</keyword>
<evidence type="ECO:0000313" key="1">
    <source>
        <dbReference type="EMBL" id="WYZ21427.1"/>
    </source>
</evidence>
<proteinExistence type="predicted"/>
<organism evidence="1 2">
    <name type="scientific">Flavobacterium soyae</name>
    <dbReference type="NCBI Taxonomy" id="2903098"/>
    <lineage>
        <taxon>Bacteria</taxon>
        <taxon>Pseudomonadati</taxon>
        <taxon>Bacteroidota</taxon>
        <taxon>Flavobacteriia</taxon>
        <taxon>Flavobacteriales</taxon>
        <taxon>Flavobacteriaceae</taxon>
        <taxon>Flavobacterium</taxon>
    </lineage>
</organism>
<sequence>MKFFSIISMFAVTAVFFSCSTSQKLETLKPEPDDASPLIYDANPSFINLPITVKLNDIENQTNALLNGLIYEDNNIEDDDIEMKIWKQAPIKIQNDPANPDKKIKTILPLKANIKYRIGTKKMGIELYDTREFNLNGVITLSSDVALTNWKLNTKTEFRSLDWNESPTMTVFGKNMPITYLINPAISIFKSKLEYKIDEAIEKSMDFKPNVLSALEKICTPFQMSDTYESWLRIVPVEVYSTNAKLKNDSFLLEMGMKCNMETIVGKQPESKFNASKIVLKPVTKIPNQISANIAAISSYIDASKIMTKNFAGQEFGSGSKKVTVKNVSIWHKNGKMIIALDVLGSVDGTLYLNGIPQYNAQTKEIYFDKLDYVLDTKSRLMRTANWLAQGFVLRKMEESCRYSIQPNLEEGKKNMAAYLKNYSPMPGVFVNGKMDDIQFDKIQLTNQAIIAFIKINGTVNVSVNGLK</sequence>
<dbReference type="InterPro" id="IPR025515">
    <property type="entry name" value="DUF4403"/>
</dbReference>
<evidence type="ECO:0000313" key="2">
    <source>
        <dbReference type="Proteomes" id="UP001623852"/>
    </source>
</evidence>
<dbReference type="RefSeq" id="WP_232681495.1">
    <property type="nucleotide sequence ID" value="NZ_CP150845.1"/>
</dbReference>
<dbReference type="EMBL" id="CP150845">
    <property type="protein sequence ID" value="WYZ21427.1"/>
    <property type="molecule type" value="Genomic_DNA"/>
</dbReference>
<dbReference type="Proteomes" id="UP001623852">
    <property type="component" value="Chromosome"/>
</dbReference>
<dbReference type="Pfam" id="PF14356">
    <property type="entry name" value="DUF4403"/>
    <property type="match status" value="1"/>
</dbReference>
<dbReference type="PROSITE" id="PS51257">
    <property type="entry name" value="PROKAR_LIPOPROTEIN"/>
    <property type="match status" value="1"/>
</dbReference>
<name>A0ABZ2UJX8_9FLAO</name>